<name>A0A8A4TBQ3_SULCO</name>
<comment type="function">
    <text evidence="10">Site-specific tyrosine recombinase, which acts by catalyzing the cutting and rejoining of the recombining DNA molecules. The XerC-XerD complex is essential to convert dimers of the bacterial chromosome into monomers to permit their segregation at cell division. It also contributes to the segregational stability of plasmids.</text>
</comment>
<feature type="active site" evidence="10">
    <location>
        <position position="250"/>
    </location>
</feature>
<dbReference type="InterPro" id="IPR002104">
    <property type="entry name" value="Integrase_catalytic"/>
</dbReference>
<keyword evidence="7 10" id="KW-0238">DNA-binding</keyword>
<feature type="active site" evidence="10">
    <location>
        <position position="155"/>
    </location>
</feature>
<evidence type="ECO:0000256" key="7">
    <source>
        <dbReference type="ARBA" id="ARBA00023125"/>
    </source>
</evidence>
<dbReference type="InterPro" id="IPR044068">
    <property type="entry name" value="CB"/>
</dbReference>
<evidence type="ECO:0000313" key="14">
    <source>
        <dbReference type="Proteomes" id="UP000663929"/>
    </source>
</evidence>
<keyword evidence="6 10" id="KW-0229">DNA integration</keyword>
<evidence type="ECO:0000259" key="11">
    <source>
        <dbReference type="PROSITE" id="PS51898"/>
    </source>
</evidence>
<dbReference type="GO" id="GO:0007059">
    <property type="term" value="P:chromosome segregation"/>
    <property type="evidence" value="ECO:0007669"/>
    <property type="project" value="UniProtKB-UniRule"/>
</dbReference>
<feature type="active site" evidence="10">
    <location>
        <position position="179"/>
    </location>
</feature>
<dbReference type="GO" id="GO:0051301">
    <property type="term" value="P:cell division"/>
    <property type="evidence" value="ECO:0007669"/>
    <property type="project" value="UniProtKB-KW"/>
</dbReference>
<dbReference type="Gene3D" id="1.10.443.10">
    <property type="entry name" value="Intergrase catalytic core"/>
    <property type="match status" value="1"/>
</dbReference>
<comment type="subcellular location">
    <subcellularLocation>
        <location evidence="1 10">Cytoplasm</location>
    </subcellularLocation>
</comment>
<evidence type="ECO:0000256" key="10">
    <source>
        <dbReference type="HAMAP-Rule" id="MF_01808"/>
    </source>
</evidence>
<evidence type="ECO:0000256" key="2">
    <source>
        <dbReference type="ARBA" id="ARBA00010450"/>
    </source>
</evidence>
<evidence type="ECO:0000256" key="5">
    <source>
        <dbReference type="ARBA" id="ARBA00022829"/>
    </source>
</evidence>
<dbReference type="Proteomes" id="UP000663929">
    <property type="component" value="Chromosome"/>
</dbReference>
<dbReference type="PANTHER" id="PTHR30349:SF90">
    <property type="entry name" value="TYROSINE RECOMBINASE XERD"/>
    <property type="match status" value="1"/>
</dbReference>
<evidence type="ECO:0000256" key="9">
    <source>
        <dbReference type="ARBA" id="ARBA00023306"/>
    </source>
</evidence>
<feature type="active site" evidence="10">
    <location>
        <position position="253"/>
    </location>
</feature>
<dbReference type="GO" id="GO:0009037">
    <property type="term" value="F:tyrosine-based site-specific recombinase activity"/>
    <property type="evidence" value="ECO:0007669"/>
    <property type="project" value="UniProtKB-UniRule"/>
</dbReference>
<evidence type="ECO:0000313" key="13">
    <source>
        <dbReference type="EMBL" id="QTD47549.1"/>
    </source>
</evidence>
<evidence type="ECO:0000256" key="4">
    <source>
        <dbReference type="ARBA" id="ARBA00022618"/>
    </source>
</evidence>
<feature type="domain" description="Tyr recombinase" evidence="11">
    <location>
        <begin position="115"/>
        <end position="298"/>
    </location>
</feature>
<dbReference type="PROSITE" id="PS51898">
    <property type="entry name" value="TYR_RECOMBINASE"/>
    <property type="match status" value="1"/>
</dbReference>
<dbReference type="NCBIfam" id="NF001399">
    <property type="entry name" value="PRK00283.1"/>
    <property type="match status" value="1"/>
</dbReference>
<dbReference type="NCBIfam" id="TIGR02225">
    <property type="entry name" value="recomb_XerD"/>
    <property type="match status" value="1"/>
</dbReference>
<feature type="active site" description="O-(3'-phospho-DNA)-tyrosine intermediate" evidence="10">
    <location>
        <position position="285"/>
    </location>
</feature>
<dbReference type="InterPro" id="IPR011932">
    <property type="entry name" value="Recomb_XerD"/>
</dbReference>
<dbReference type="Gene3D" id="1.10.150.130">
    <property type="match status" value="1"/>
</dbReference>
<dbReference type="KEGG" id="scor:J3U87_18310"/>
<keyword evidence="4 10" id="KW-0132">Cell division</keyword>
<dbReference type="Pfam" id="PF00589">
    <property type="entry name" value="Phage_integrase"/>
    <property type="match status" value="1"/>
</dbReference>
<comment type="similarity">
    <text evidence="10">Belongs to the 'phage' integrase family. XerC subfamily.</text>
</comment>
<dbReference type="GO" id="GO:0003677">
    <property type="term" value="F:DNA binding"/>
    <property type="evidence" value="ECO:0007669"/>
    <property type="project" value="UniProtKB-UniRule"/>
</dbReference>
<dbReference type="GO" id="GO:0005737">
    <property type="term" value="C:cytoplasm"/>
    <property type="evidence" value="ECO:0007669"/>
    <property type="project" value="UniProtKB-SubCell"/>
</dbReference>
<keyword evidence="14" id="KW-1185">Reference proteome</keyword>
<keyword evidence="8 10" id="KW-0233">DNA recombination</keyword>
<dbReference type="PANTHER" id="PTHR30349">
    <property type="entry name" value="PHAGE INTEGRASE-RELATED"/>
    <property type="match status" value="1"/>
</dbReference>
<dbReference type="InterPro" id="IPR011010">
    <property type="entry name" value="DNA_brk_join_enz"/>
</dbReference>
<dbReference type="Pfam" id="PF02899">
    <property type="entry name" value="Phage_int_SAM_1"/>
    <property type="match status" value="1"/>
</dbReference>
<feature type="domain" description="Core-binding (CB)" evidence="12">
    <location>
        <begin position="11"/>
        <end position="94"/>
    </location>
</feature>
<dbReference type="RefSeq" id="WP_237377218.1">
    <property type="nucleotide sequence ID" value="NZ_CP071793.1"/>
</dbReference>
<dbReference type="EMBL" id="CP071793">
    <property type="protein sequence ID" value="QTD47549.1"/>
    <property type="molecule type" value="Genomic_DNA"/>
</dbReference>
<dbReference type="InterPro" id="IPR004107">
    <property type="entry name" value="Integrase_SAM-like_N"/>
</dbReference>
<comment type="subunit">
    <text evidence="10">Forms a cyclic heterotetrameric complex composed of two molecules of XerC and two molecules of XerD.</text>
</comment>
<proteinExistence type="inferred from homology"/>
<gene>
    <name evidence="13" type="primary">xerD</name>
    <name evidence="10" type="synonym">xerC</name>
    <name evidence="13" type="ORF">J3U87_18310</name>
</gene>
<sequence length="308" mass="34857">MSRAPEASLPEKYLDVFSAFTHYLSYERKLAVNTVESYTTDIRLFLQYYDARDLGGLAPDHVKEFLELQSRAGVSRRSRARRLSALRSLCRFLLLRQIITKNPMEWVDAPFPAKRLPKVINEKAVDAFLGAPDTQTPFGLRDRAMLEILYGCGLRATEMVSLQESQLRMDPGFLIVLGKGGKERLVPFGARAKSALVTYLTEGRPRLLKGSSQHVFLNRFGTGMTRQAFWQLVKKYATQVGIDRSLISPHVLRHCFATHLLNHGADLRAVQMLLGHTDLKTTEIYTEVAKERLAKIHSRFHPLEGGSD</sequence>
<dbReference type="InterPro" id="IPR023009">
    <property type="entry name" value="Tyrosine_recombinase_XerC/XerD"/>
</dbReference>
<feature type="active site" evidence="10">
    <location>
        <position position="276"/>
    </location>
</feature>
<dbReference type="PROSITE" id="PS51900">
    <property type="entry name" value="CB"/>
    <property type="match status" value="1"/>
</dbReference>
<evidence type="ECO:0000256" key="3">
    <source>
        <dbReference type="ARBA" id="ARBA00022490"/>
    </source>
</evidence>
<protein>
    <recommendedName>
        <fullName evidence="10">Tyrosine recombinase XerC</fullName>
    </recommendedName>
</protein>
<reference evidence="13" key="1">
    <citation type="submission" date="2021-03" db="EMBL/GenBank/DDBJ databases">
        <title>Acanthopleuribacteraceae sp. M133.</title>
        <authorList>
            <person name="Wang G."/>
        </authorList>
    </citation>
    <scope>NUCLEOTIDE SEQUENCE</scope>
    <source>
        <strain evidence="13">M133</strain>
    </source>
</reference>
<evidence type="ECO:0000256" key="1">
    <source>
        <dbReference type="ARBA" id="ARBA00004496"/>
    </source>
</evidence>
<accession>A0A8A4TBQ3</accession>
<keyword evidence="9 10" id="KW-0131">Cell cycle</keyword>
<organism evidence="13 14">
    <name type="scientific">Sulfidibacter corallicola</name>
    <dbReference type="NCBI Taxonomy" id="2818388"/>
    <lineage>
        <taxon>Bacteria</taxon>
        <taxon>Pseudomonadati</taxon>
        <taxon>Acidobacteriota</taxon>
        <taxon>Holophagae</taxon>
        <taxon>Acanthopleuribacterales</taxon>
        <taxon>Acanthopleuribacteraceae</taxon>
        <taxon>Sulfidibacter</taxon>
    </lineage>
</organism>
<evidence type="ECO:0000256" key="8">
    <source>
        <dbReference type="ARBA" id="ARBA00023172"/>
    </source>
</evidence>
<dbReference type="AlphaFoldDB" id="A0A8A4TBQ3"/>
<keyword evidence="5 10" id="KW-0159">Chromosome partition</keyword>
<evidence type="ECO:0000256" key="6">
    <source>
        <dbReference type="ARBA" id="ARBA00022908"/>
    </source>
</evidence>
<dbReference type="SUPFAM" id="SSF56349">
    <property type="entry name" value="DNA breaking-rejoining enzymes"/>
    <property type="match status" value="1"/>
</dbReference>
<dbReference type="HAMAP" id="MF_01808">
    <property type="entry name" value="Recomb_XerC_XerD"/>
    <property type="match status" value="1"/>
</dbReference>
<comment type="similarity">
    <text evidence="2">Belongs to the 'phage' integrase family. XerD subfamily.</text>
</comment>
<keyword evidence="3 10" id="KW-0963">Cytoplasm</keyword>
<dbReference type="GO" id="GO:0006313">
    <property type="term" value="P:DNA transposition"/>
    <property type="evidence" value="ECO:0007669"/>
    <property type="project" value="UniProtKB-UniRule"/>
</dbReference>
<evidence type="ECO:0000259" key="12">
    <source>
        <dbReference type="PROSITE" id="PS51900"/>
    </source>
</evidence>
<dbReference type="InterPro" id="IPR013762">
    <property type="entry name" value="Integrase-like_cat_sf"/>
</dbReference>
<dbReference type="CDD" id="cd00798">
    <property type="entry name" value="INT_XerDC_C"/>
    <property type="match status" value="1"/>
</dbReference>
<dbReference type="InterPro" id="IPR010998">
    <property type="entry name" value="Integrase_recombinase_N"/>
</dbReference>
<dbReference type="InterPro" id="IPR050090">
    <property type="entry name" value="Tyrosine_recombinase_XerCD"/>
</dbReference>